<name>A0A173UZK4_9FIRM</name>
<protein>
    <submittedName>
        <fullName evidence="1">Uncharacterized protein</fullName>
    </submittedName>
</protein>
<evidence type="ECO:0000313" key="2">
    <source>
        <dbReference type="Proteomes" id="UP000095649"/>
    </source>
</evidence>
<dbReference type="EMBL" id="CYXN01000029">
    <property type="protein sequence ID" value="CUN20433.1"/>
    <property type="molecule type" value="Genomic_DNA"/>
</dbReference>
<gene>
    <name evidence="1" type="ORF">ERS852582_02444</name>
</gene>
<proteinExistence type="predicted"/>
<dbReference type="AlphaFoldDB" id="A0A173UZK4"/>
<dbReference type="Proteomes" id="UP000095649">
    <property type="component" value="Unassembled WGS sequence"/>
</dbReference>
<organism evidence="1 2">
    <name type="scientific">Faecalibacterium prausnitzii</name>
    <dbReference type="NCBI Taxonomy" id="853"/>
    <lineage>
        <taxon>Bacteria</taxon>
        <taxon>Bacillati</taxon>
        <taxon>Bacillota</taxon>
        <taxon>Clostridia</taxon>
        <taxon>Eubacteriales</taxon>
        <taxon>Oscillospiraceae</taxon>
        <taxon>Faecalibacterium</taxon>
    </lineage>
</organism>
<evidence type="ECO:0000313" key="1">
    <source>
        <dbReference type="EMBL" id="CUN20433.1"/>
    </source>
</evidence>
<accession>A0A173UZK4</accession>
<reference evidence="1 2" key="1">
    <citation type="submission" date="2015-09" db="EMBL/GenBank/DDBJ databases">
        <authorList>
            <consortium name="Pathogen Informatics"/>
        </authorList>
    </citation>
    <scope>NUCLEOTIDE SEQUENCE [LARGE SCALE GENOMIC DNA]</scope>
    <source>
        <strain evidence="1 2">2789STDY5834970</strain>
    </source>
</reference>
<sequence length="60" mass="7029">MQRDRRKRYSPARRPVLLRRVLLVLCILAVLWLGYSCMMPQLLFSARGTMIFVPDPPLRG</sequence>
<dbReference type="RefSeq" id="WP_055186768.1">
    <property type="nucleotide sequence ID" value="NZ_CYXN01000029.1"/>
</dbReference>